<evidence type="ECO:0000256" key="6">
    <source>
        <dbReference type="ARBA" id="ARBA00023235"/>
    </source>
</evidence>
<evidence type="ECO:0000256" key="9">
    <source>
        <dbReference type="RuleBase" id="RU000612"/>
    </source>
</evidence>
<dbReference type="EC" id="5.3.1.9" evidence="8"/>
<dbReference type="SUPFAM" id="SSF53697">
    <property type="entry name" value="SIS domain"/>
    <property type="match status" value="1"/>
</dbReference>
<dbReference type="PROSITE" id="PS51463">
    <property type="entry name" value="P_GLUCOSE_ISOMERASE_3"/>
    <property type="match status" value="1"/>
</dbReference>
<evidence type="ECO:0000313" key="10">
    <source>
        <dbReference type="EMBL" id="RBP69976.1"/>
    </source>
</evidence>
<keyword evidence="11" id="KW-1185">Reference proteome</keyword>
<dbReference type="UniPathway" id="UPA00109">
    <property type="reaction ID" value="UER00181"/>
</dbReference>
<name>A0A366IF57_9FIRM</name>
<dbReference type="NCBIfam" id="NF010697">
    <property type="entry name" value="PRK14097.1"/>
    <property type="match status" value="1"/>
</dbReference>
<dbReference type="Proteomes" id="UP000253490">
    <property type="component" value="Unassembled WGS sequence"/>
</dbReference>
<evidence type="ECO:0000256" key="4">
    <source>
        <dbReference type="ARBA" id="ARBA00022490"/>
    </source>
</evidence>
<comment type="pathway">
    <text evidence="8">Carbohydrate biosynthesis; gluconeogenesis.</text>
</comment>
<keyword evidence="4 8" id="KW-0963">Cytoplasm</keyword>
<dbReference type="FunFam" id="3.40.50.10490:FF:000015">
    <property type="entry name" value="Glucose-6-phosphate isomerase"/>
    <property type="match status" value="1"/>
</dbReference>
<dbReference type="InterPro" id="IPR035476">
    <property type="entry name" value="SIS_PGI_1"/>
</dbReference>
<dbReference type="GO" id="GO:0048029">
    <property type="term" value="F:monosaccharide binding"/>
    <property type="evidence" value="ECO:0007669"/>
    <property type="project" value="TreeGrafter"/>
</dbReference>
<dbReference type="EMBL" id="QNRX01000001">
    <property type="protein sequence ID" value="RBP69976.1"/>
    <property type="molecule type" value="Genomic_DNA"/>
</dbReference>
<comment type="subcellular location">
    <subcellularLocation>
        <location evidence="8">Cytoplasm</location>
    </subcellularLocation>
</comment>
<evidence type="ECO:0000313" key="11">
    <source>
        <dbReference type="Proteomes" id="UP000253490"/>
    </source>
</evidence>
<dbReference type="UniPathway" id="UPA00138"/>
<evidence type="ECO:0000256" key="5">
    <source>
        <dbReference type="ARBA" id="ARBA00023152"/>
    </source>
</evidence>
<evidence type="ECO:0000256" key="3">
    <source>
        <dbReference type="ARBA" id="ARBA00022432"/>
    </source>
</evidence>
<protein>
    <recommendedName>
        <fullName evidence="8">Glucose-6-phosphate isomerase</fullName>
        <shortName evidence="8">GPI</shortName>
        <ecNumber evidence="8">5.3.1.9</ecNumber>
    </recommendedName>
    <alternativeName>
        <fullName evidence="8">Phosphoglucose isomerase</fullName>
        <shortName evidence="8">PGI</shortName>
    </alternativeName>
    <alternativeName>
        <fullName evidence="8">Phosphohexose isomerase</fullName>
        <shortName evidence="8">PHI</shortName>
    </alternativeName>
</protein>
<dbReference type="OrthoDB" id="140919at2"/>
<dbReference type="GO" id="GO:0051156">
    <property type="term" value="P:glucose 6-phosphate metabolic process"/>
    <property type="evidence" value="ECO:0007669"/>
    <property type="project" value="TreeGrafter"/>
</dbReference>
<dbReference type="InterPro" id="IPR018189">
    <property type="entry name" value="Phosphoglucose_isomerase_CS"/>
</dbReference>
<dbReference type="InterPro" id="IPR035482">
    <property type="entry name" value="SIS_PGI_2"/>
</dbReference>
<dbReference type="AlphaFoldDB" id="A0A366IF57"/>
<dbReference type="InterPro" id="IPR001672">
    <property type="entry name" value="G6P_Isomerase"/>
</dbReference>
<dbReference type="CDD" id="cd05015">
    <property type="entry name" value="SIS_PGI_1"/>
    <property type="match status" value="1"/>
</dbReference>
<dbReference type="PROSITE" id="PS00765">
    <property type="entry name" value="P_GLUCOSE_ISOMERASE_1"/>
    <property type="match status" value="1"/>
</dbReference>
<sequence>MSNYIDCTNSFIEERELENILPIVQVSDKLLKEGIGAGNGFLGWMNYTDHINTEELEKIKDSIEKIKKNSEVLIVIGIGGSYLGSKAVITALTHTFYNELDQQERKTPKVYFAGQNISPTYLKHLFDIIKGKDFSVNVISKSGTTTEPAIAFRFFKDILIKQYGKEEAAKRIYVTTDAQKGALKTMADNEGYTSFVIPDDIGGRYSVCTPVGLLPIGCAGINIDEFLEGIKEGVKEFSGENMDNPCYTYAAIRNILYQKGKDIEILVNYEPNLQYFSEWWKQLYGESEGKDQKGIFPASVNFSTDLHSLGQIIQDGRKNLFETIINIEKMEIDLEVPMDDDNLDGLNYLKGKGMNYVNQQAMKGTLYAHLDGDVPNMMINIPDLTPRSIGKLIYFFEKSCALSGYILGVNPFDQPGVESYKKNMFGLLGKPGYEEIGEKLKNKAASK</sequence>
<comment type="function">
    <text evidence="8">Catalyzes the reversible isomerization of glucose-6-phosphate to fructose-6-phosphate.</text>
</comment>
<evidence type="ECO:0000256" key="1">
    <source>
        <dbReference type="ARBA" id="ARBA00004926"/>
    </source>
</evidence>
<accession>A0A366IF57</accession>
<dbReference type="GO" id="GO:0097367">
    <property type="term" value="F:carbohydrate derivative binding"/>
    <property type="evidence" value="ECO:0007669"/>
    <property type="project" value="InterPro"/>
</dbReference>
<dbReference type="Pfam" id="PF00342">
    <property type="entry name" value="PGI"/>
    <property type="match status" value="1"/>
</dbReference>
<dbReference type="GO" id="GO:0005829">
    <property type="term" value="C:cytosol"/>
    <property type="evidence" value="ECO:0007669"/>
    <property type="project" value="TreeGrafter"/>
</dbReference>
<keyword evidence="5 8" id="KW-0324">Glycolysis</keyword>
<keyword evidence="3 8" id="KW-0312">Gluconeogenesis</keyword>
<keyword evidence="6 8" id="KW-0413">Isomerase</keyword>
<evidence type="ECO:0000256" key="2">
    <source>
        <dbReference type="ARBA" id="ARBA00006604"/>
    </source>
</evidence>
<dbReference type="CDD" id="cd05016">
    <property type="entry name" value="SIS_PGI_2"/>
    <property type="match status" value="1"/>
</dbReference>
<evidence type="ECO:0000256" key="8">
    <source>
        <dbReference type="HAMAP-Rule" id="MF_00473"/>
    </source>
</evidence>
<dbReference type="Gene3D" id="3.40.50.10490">
    <property type="entry name" value="Glucose-6-phosphate isomerase like protein, domain 1"/>
    <property type="match status" value="2"/>
</dbReference>
<dbReference type="GO" id="GO:0004347">
    <property type="term" value="F:glucose-6-phosphate isomerase activity"/>
    <property type="evidence" value="ECO:0007669"/>
    <property type="project" value="UniProtKB-UniRule"/>
</dbReference>
<dbReference type="PRINTS" id="PR00662">
    <property type="entry name" value="G6PISOMERASE"/>
</dbReference>
<dbReference type="GO" id="GO:0006094">
    <property type="term" value="P:gluconeogenesis"/>
    <property type="evidence" value="ECO:0007669"/>
    <property type="project" value="UniProtKB-UniRule"/>
</dbReference>
<dbReference type="PANTHER" id="PTHR11469">
    <property type="entry name" value="GLUCOSE-6-PHOSPHATE ISOMERASE"/>
    <property type="match status" value="1"/>
</dbReference>
<comment type="catalytic activity">
    <reaction evidence="7 8 9">
        <text>alpha-D-glucose 6-phosphate = beta-D-fructose 6-phosphate</text>
        <dbReference type="Rhea" id="RHEA:11816"/>
        <dbReference type="ChEBI" id="CHEBI:57634"/>
        <dbReference type="ChEBI" id="CHEBI:58225"/>
        <dbReference type="EC" id="5.3.1.9"/>
    </reaction>
</comment>
<organism evidence="10 11">
    <name type="scientific">Alkalibaculum bacchi</name>
    <dbReference type="NCBI Taxonomy" id="645887"/>
    <lineage>
        <taxon>Bacteria</taxon>
        <taxon>Bacillati</taxon>
        <taxon>Bacillota</taxon>
        <taxon>Clostridia</taxon>
        <taxon>Eubacteriales</taxon>
        <taxon>Eubacteriaceae</taxon>
        <taxon>Alkalibaculum</taxon>
    </lineage>
</organism>
<evidence type="ECO:0000256" key="7">
    <source>
        <dbReference type="ARBA" id="ARBA00029321"/>
    </source>
</evidence>
<feature type="active site" description="Proton donor" evidence="8">
    <location>
        <position position="286"/>
    </location>
</feature>
<feature type="active site" evidence="8">
    <location>
        <position position="421"/>
    </location>
</feature>
<comment type="caution">
    <text evidence="10">The sequence shown here is derived from an EMBL/GenBank/DDBJ whole genome shotgun (WGS) entry which is preliminary data.</text>
</comment>
<dbReference type="PROSITE" id="PS00174">
    <property type="entry name" value="P_GLUCOSE_ISOMERASE_2"/>
    <property type="match status" value="1"/>
</dbReference>
<comment type="similarity">
    <text evidence="2 8 9">Belongs to the GPI family.</text>
</comment>
<dbReference type="FunFam" id="3.40.50.10490:FF:000016">
    <property type="entry name" value="Glucose-6-phosphate isomerase"/>
    <property type="match status" value="1"/>
</dbReference>
<comment type="pathway">
    <text evidence="1 8 9">Carbohydrate degradation; glycolysis; D-glyceraldehyde 3-phosphate and glycerone phosphate from D-glucose: step 2/4.</text>
</comment>
<proteinExistence type="inferred from homology"/>
<dbReference type="GO" id="GO:0006096">
    <property type="term" value="P:glycolytic process"/>
    <property type="evidence" value="ECO:0007669"/>
    <property type="project" value="UniProtKB-UniRule"/>
</dbReference>
<dbReference type="RefSeq" id="WP_113919190.1">
    <property type="nucleotide sequence ID" value="NZ_QNRX01000001.1"/>
</dbReference>
<dbReference type="HAMAP" id="MF_00473">
    <property type="entry name" value="G6P_isomerase"/>
    <property type="match status" value="1"/>
</dbReference>
<dbReference type="PANTHER" id="PTHR11469:SF1">
    <property type="entry name" value="GLUCOSE-6-PHOSPHATE ISOMERASE"/>
    <property type="match status" value="1"/>
</dbReference>
<comment type="caution">
    <text evidence="8">Lacks conserved residue(s) required for the propagation of feature annotation.</text>
</comment>
<reference evidence="10 11" key="1">
    <citation type="submission" date="2018-06" db="EMBL/GenBank/DDBJ databases">
        <title>Genomic Encyclopedia of Type Strains, Phase IV (KMG-IV): sequencing the most valuable type-strain genomes for metagenomic binning, comparative biology and taxonomic classification.</title>
        <authorList>
            <person name="Goeker M."/>
        </authorList>
    </citation>
    <scope>NUCLEOTIDE SEQUENCE [LARGE SCALE GENOMIC DNA]</scope>
    <source>
        <strain evidence="10 11">DSM 22112</strain>
    </source>
</reference>
<gene>
    <name evidence="8" type="primary">pgi</name>
    <name evidence="10" type="ORF">DES36_10119</name>
</gene>
<dbReference type="InterPro" id="IPR046348">
    <property type="entry name" value="SIS_dom_sf"/>
</dbReference>